<protein>
    <submittedName>
        <fullName evidence="1">Uncharacterized protein</fullName>
    </submittedName>
</protein>
<dbReference type="EMBL" id="JAEPRD010000042">
    <property type="protein sequence ID" value="KAG2204677.1"/>
    <property type="molecule type" value="Genomic_DNA"/>
</dbReference>
<comment type="caution">
    <text evidence="1">The sequence shown here is derived from an EMBL/GenBank/DDBJ whole genome shotgun (WGS) entry which is preliminary data.</text>
</comment>
<gene>
    <name evidence="1" type="ORF">INT47_011972</name>
</gene>
<organism evidence="1 2">
    <name type="scientific">Mucor saturninus</name>
    <dbReference type="NCBI Taxonomy" id="64648"/>
    <lineage>
        <taxon>Eukaryota</taxon>
        <taxon>Fungi</taxon>
        <taxon>Fungi incertae sedis</taxon>
        <taxon>Mucoromycota</taxon>
        <taxon>Mucoromycotina</taxon>
        <taxon>Mucoromycetes</taxon>
        <taxon>Mucorales</taxon>
        <taxon>Mucorineae</taxon>
        <taxon>Mucoraceae</taxon>
        <taxon>Mucor</taxon>
    </lineage>
</organism>
<keyword evidence="2" id="KW-1185">Reference proteome</keyword>
<name>A0A8H7R581_9FUNG</name>
<sequence length="124" mass="14157">MSNWENSLRLLDIKNLYSVVSTRLFPTFVASESILNKRSAMDLFSEDLDIIRVQLAHHKLISSKALVKHLSKKDKLLDQFWGEYSTDIKSISLKRKYNVSVAGSEELGNSRQTKDDGALQEVEK</sequence>
<evidence type="ECO:0000313" key="2">
    <source>
        <dbReference type="Proteomes" id="UP000603453"/>
    </source>
</evidence>
<dbReference type="AlphaFoldDB" id="A0A8H7R581"/>
<proteinExistence type="predicted"/>
<reference evidence="1" key="1">
    <citation type="submission" date="2020-12" db="EMBL/GenBank/DDBJ databases">
        <title>Metabolic potential, ecology and presence of endohyphal bacteria is reflected in genomic diversity of Mucoromycotina.</title>
        <authorList>
            <person name="Muszewska A."/>
            <person name="Okrasinska A."/>
            <person name="Steczkiewicz K."/>
            <person name="Drgas O."/>
            <person name="Orlowska M."/>
            <person name="Perlinska-Lenart U."/>
            <person name="Aleksandrzak-Piekarczyk T."/>
            <person name="Szatraj K."/>
            <person name="Zielenkiewicz U."/>
            <person name="Pilsyk S."/>
            <person name="Malc E."/>
            <person name="Mieczkowski P."/>
            <person name="Kruszewska J.S."/>
            <person name="Biernat P."/>
            <person name="Pawlowska J."/>
        </authorList>
    </citation>
    <scope>NUCLEOTIDE SEQUENCE</scope>
    <source>
        <strain evidence="1">WA0000017839</strain>
    </source>
</reference>
<dbReference type="Proteomes" id="UP000603453">
    <property type="component" value="Unassembled WGS sequence"/>
</dbReference>
<evidence type="ECO:0000313" key="1">
    <source>
        <dbReference type="EMBL" id="KAG2204677.1"/>
    </source>
</evidence>
<accession>A0A8H7R581</accession>
<dbReference type="OrthoDB" id="2282691at2759"/>